<gene>
    <name evidence="2" type="ORF">BXZ70DRAFT_433756</name>
</gene>
<dbReference type="AlphaFoldDB" id="A0A8K0UWI3"/>
<evidence type="ECO:0000313" key="2">
    <source>
        <dbReference type="EMBL" id="KAH8106335.1"/>
    </source>
</evidence>
<evidence type="ECO:0000313" key="3">
    <source>
        <dbReference type="Proteomes" id="UP000813824"/>
    </source>
</evidence>
<feature type="compositionally biased region" description="Polar residues" evidence="1">
    <location>
        <begin position="179"/>
        <end position="189"/>
    </location>
</feature>
<protein>
    <recommendedName>
        <fullName evidence="4">Coilin</fullName>
    </recommendedName>
</protein>
<feature type="compositionally biased region" description="Basic residues" evidence="1">
    <location>
        <begin position="164"/>
        <end position="174"/>
    </location>
</feature>
<feature type="compositionally biased region" description="Polar residues" evidence="1">
    <location>
        <begin position="139"/>
        <end position="150"/>
    </location>
</feature>
<dbReference type="Proteomes" id="UP000813824">
    <property type="component" value="Unassembled WGS sequence"/>
</dbReference>
<reference evidence="2" key="1">
    <citation type="journal article" date="2021" name="New Phytol.">
        <title>Evolutionary innovations through gain and loss of genes in the ectomycorrhizal Boletales.</title>
        <authorList>
            <person name="Wu G."/>
            <person name="Miyauchi S."/>
            <person name="Morin E."/>
            <person name="Kuo A."/>
            <person name="Drula E."/>
            <person name="Varga T."/>
            <person name="Kohler A."/>
            <person name="Feng B."/>
            <person name="Cao Y."/>
            <person name="Lipzen A."/>
            <person name="Daum C."/>
            <person name="Hundley H."/>
            <person name="Pangilinan J."/>
            <person name="Johnson J."/>
            <person name="Barry K."/>
            <person name="LaButti K."/>
            <person name="Ng V."/>
            <person name="Ahrendt S."/>
            <person name="Min B."/>
            <person name="Choi I.G."/>
            <person name="Park H."/>
            <person name="Plett J.M."/>
            <person name="Magnuson J."/>
            <person name="Spatafora J.W."/>
            <person name="Nagy L.G."/>
            <person name="Henrissat B."/>
            <person name="Grigoriev I.V."/>
            <person name="Yang Z.L."/>
            <person name="Xu J."/>
            <person name="Martin F.M."/>
        </authorList>
    </citation>
    <scope>NUCLEOTIDE SEQUENCE</scope>
    <source>
        <strain evidence="2">KKN 215</strain>
    </source>
</reference>
<keyword evidence="3" id="KW-1185">Reference proteome</keyword>
<organism evidence="2 3">
    <name type="scientific">Cristinia sonorae</name>
    <dbReference type="NCBI Taxonomy" id="1940300"/>
    <lineage>
        <taxon>Eukaryota</taxon>
        <taxon>Fungi</taxon>
        <taxon>Dikarya</taxon>
        <taxon>Basidiomycota</taxon>
        <taxon>Agaricomycotina</taxon>
        <taxon>Agaricomycetes</taxon>
        <taxon>Agaricomycetidae</taxon>
        <taxon>Agaricales</taxon>
        <taxon>Pleurotineae</taxon>
        <taxon>Stephanosporaceae</taxon>
        <taxon>Cristinia</taxon>
    </lineage>
</organism>
<sequence length="438" mass="47690">MVRIKVDTIPPLPPLQAWHLLQDTPTIAALKHALCSSISSAHPQHVELLLDGFLLLDPTPCDILRDGDLVRIRQVTSPPRPAVLPPAKRPRPDTDSSEEDSVSSSSSSSSSSDSDSDSSDDSSDSSSSSGPSELPFKLQESQKPGKSSSHYVPPGQGKLATQRRNLRRRTKKRYDKLGTHTQAVESANPNDIPVEPRRPKPQQNVPPSQTTPEVPPIMMASLSNKNKRRGFKQAMSSARPAKIIFGADNTPDNMALTFSSETQELPFQGPSNIVNIAYTRLVPPSEKQAAGKLPPNVFVTSIDVENPDRFGTQYDEYVDSGGGTQEEAFVLPYDDPVKPPPAVDFLEIKKKWDVLSVITDIAQVKVGSVVAWKALGLNPATWSPEICLYAGRVLKNGPQNVIVFKTQDTTNAADGDVSAEEEEIPLSDILQLGWRIVV</sequence>
<feature type="compositionally biased region" description="Low complexity" evidence="1">
    <location>
        <begin position="102"/>
        <end position="113"/>
    </location>
</feature>
<proteinExistence type="predicted"/>
<feature type="region of interest" description="Disordered" evidence="1">
    <location>
        <begin position="75"/>
        <end position="215"/>
    </location>
</feature>
<dbReference type="EMBL" id="JAEVFJ010000003">
    <property type="protein sequence ID" value="KAH8106335.1"/>
    <property type="molecule type" value="Genomic_DNA"/>
</dbReference>
<feature type="compositionally biased region" description="Polar residues" evidence="1">
    <location>
        <begin position="201"/>
        <end position="212"/>
    </location>
</feature>
<evidence type="ECO:0000256" key="1">
    <source>
        <dbReference type="SAM" id="MobiDB-lite"/>
    </source>
</evidence>
<accession>A0A8K0UWI3</accession>
<comment type="caution">
    <text evidence="2">The sequence shown here is derived from an EMBL/GenBank/DDBJ whole genome shotgun (WGS) entry which is preliminary data.</text>
</comment>
<dbReference type="OrthoDB" id="74813at2759"/>
<name>A0A8K0UWI3_9AGAR</name>
<evidence type="ECO:0008006" key="4">
    <source>
        <dbReference type="Google" id="ProtNLM"/>
    </source>
</evidence>
<feature type="compositionally biased region" description="Acidic residues" evidence="1">
    <location>
        <begin position="114"/>
        <end position="123"/>
    </location>
</feature>